<dbReference type="EMBL" id="CAJPEV010000008">
    <property type="protein sequence ID" value="CAG0878609.1"/>
    <property type="molecule type" value="Genomic_DNA"/>
</dbReference>
<dbReference type="EMBL" id="LR899525">
    <property type="protein sequence ID" value="CAD7240095.1"/>
    <property type="molecule type" value="Genomic_DNA"/>
</dbReference>
<feature type="transmembrane region" description="Helical" evidence="2">
    <location>
        <begin position="144"/>
        <end position="169"/>
    </location>
</feature>
<organism evidence="3">
    <name type="scientific">Darwinula stevensoni</name>
    <dbReference type="NCBI Taxonomy" id="69355"/>
    <lineage>
        <taxon>Eukaryota</taxon>
        <taxon>Metazoa</taxon>
        <taxon>Ecdysozoa</taxon>
        <taxon>Arthropoda</taxon>
        <taxon>Crustacea</taxon>
        <taxon>Oligostraca</taxon>
        <taxon>Ostracoda</taxon>
        <taxon>Podocopa</taxon>
        <taxon>Podocopida</taxon>
        <taxon>Darwinulocopina</taxon>
        <taxon>Darwinuloidea</taxon>
        <taxon>Darwinulidae</taxon>
        <taxon>Darwinula</taxon>
    </lineage>
</organism>
<dbReference type="Proteomes" id="UP000677054">
    <property type="component" value="Unassembled WGS sequence"/>
</dbReference>
<evidence type="ECO:0000313" key="4">
    <source>
        <dbReference type="Proteomes" id="UP000677054"/>
    </source>
</evidence>
<feature type="region of interest" description="Disordered" evidence="1">
    <location>
        <begin position="222"/>
        <end position="260"/>
    </location>
</feature>
<dbReference type="AlphaFoldDB" id="A0A7R8X3D7"/>
<sequence>MISCIGEMLFVVLIGAMDRFHEGDDVGLSCKMEHLLKSENFWDNHRRFSVHHNLIRRIAGSSTPALKDKDVPFLLNLISKYWEDLAPTLRERLTVWLKMTTEDAGLRGLQPNGSCSRRRSQGSHNLFTRIFSQLEQKTGKKFPFVLLIVVISALSPCLAFACFILLNIYCPLFWAKDPGIVRIKQPEFLTCSEDDRIVEKGMGKRPDFSALTMKRRKTLIHKKRKTKTTQFPKPSRVEAKRPLGSRPSKAKSLRQSRIGL</sequence>
<evidence type="ECO:0000256" key="1">
    <source>
        <dbReference type="SAM" id="MobiDB-lite"/>
    </source>
</evidence>
<gene>
    <name evidence="3" type="ORF">DSTB1V02_LOCUS132</name>
</gene>
<name>A0A7R8X3D7_9CRUS</name>
<reference evidence="3" key="1">
    <citation type="submission" date="2020-11" db="EMBL/GenBank/DDBJ databases">
        <authorList>
            <person name="Tran Van P."/>
        </authorList>
    </citation>
    <scope>NUCLEOTIDE SEQUENCE</scope>
</reference>
<evidence type="ECO:0000313" key="3">
    <source>
        <dbReference type="EMBL" id="CAD7240095.1"/>
    </source>
</evidence>
<keyword evidence="2" id="KW-1133">Transmembrane helix</keyword>
<proteinExistence type="predicted"/>
<protein>
    <submittedName>
        <fullName evidence="3">Uncharacterized protein</fullName>
    </submittedName>
</protein>
<evidence type="ECO:0000256" key="2">
    <source>
        <dbReference type="SAM" id="Phobius"/>
    </source>
</evidence>
<keyword evidence="2" id="KW-0812">Transmembrane</keyword>
<accession>A0A7R8X3D7</accession>
<keyword evidence="4" id="KW-1185">Reference proteome</keyword>
<keyword evidence="2" id="KW-0472">Membrane</keyword>